<protein>
    <submittedName>
        <fullName evidence="3">TolC family protein</fullName>
    </submittedName>
</protein>
<dbReference type="AlphaFoldDB" id="A0A5B7SLM6"/>
<reference evidence="3 4" key="1">
    <citation type="submission" date="2019-05" db="EMBL/GenBank/DDBJ databases">
        <title>Genome sequencing of F202Z8.</title>
        <authorList>
            <person name="Kwon Y.M."/>
        </authorList>
    </citation>
    <scope>NUCLEOTIDE SEQUENCE [LARGE SCALE GENOMIC DNA]</scope>
    <source>
        <strain evidence="3 4">F202Z8</strain>
    </source>
</reference>
<evidence type="ECO:0000256" key="1">
    <source>
        <dbReference type="ARBA" id="ARBA00007613"/>
    </source>
</evidence>
<dbReference type="NCBIfam" id="TIGR01845">
    <property type="entry name" value="outer_NodT"/>
    <property type="match status" value="1"/>
</dbReference>
<sequence>MRLKPHTLKIITIILIVLALQSCLVTKEYVTPEIEIPDNFRDFKDNDSISMAMMPWEELFEDTVLRDHINEALTTNYDAQLALQDILRAQAQYKQGKAGYLPTLSLDGSATSSKFSGNGIQGLQFGGGDQGGNPAGGSSRIEQYNLSGTLNWELDIWGAITSNKKATAAAYLATEAGQRVVRTALIANIGTLYYELIALDEQLFIARQTVEARKNSFDITQKLKEAGREREVAVQQAGSQLKIAELLELQLELEIKTTENAFSILLGKSPREIERGDFRERPPNLNTSVRLPSAILRNRPDVIQAEFNLINAFELTNVAKTEFYPKLTLGGTAGFNSLDASDWISSASFFNDLVAGITHPLLNNRKIRTAYEVAKIDQQSALLEFERTLLISYQEVADAYLTYNSITEQYNVTDEQVDFLENASNYSLKLYQNGFTNYLDVLIADTNLLDARISLINTRFAKISATIELYRALGGGWNKVIAPEVVTTETSEE</sequence>
<keyword evidence="2" id="KW-0472">Membrane</keyword>
<keyword evidence="2" id="KW-0449">Lipoprotein</keyword>
<comment type="subcellular location">
    <subcellularLocation>
        <location evidence="2">Cell membrane</location>
        <topology evidence="2">Lipid-anchor</topology>
    </subcellularLocation>
</comment>
<dbReference type="EMBL" id="CP040710">
    <property type="protein sequence ID" value="QCW99475.1"/>
    <property type="molecule type" value="Genomic_DNA"/>
</dbReference>
<dbReference type="Pfam" id="PF02321">
    <property type="entry name" value="OEP"/>
    <property type="match status" value="2"/>
</dbReference>
<gene>
    <name evidence="3" type="ORF">FGM00_04880</name>
</gene>
<comment type="similarity">
    <text evidence="1 2">Belongs to the outer membrane factor (OMF) (TC 1.B.17) family.</text>
</comment>
<evidence type="ECO:0000256" key="2">
    <source>
        <dbReference type="RuleBase" id="RU362097"/>
    </source>
</evidence>
<dbReference type="Gene3D" id="2.20.200.10">
    <property type="entry name" value="Outer membrane efflux proteins (OEP)"/>
    <property type="match status" value="1"/>
</dbReference>
<dbReference type="PROSITE" id="PS51257">
    <property type="entry name" value="PROKAR_LIPOPROTEIN"/>
    <property type="match status" value="1"/>
</dbReference>
<dbReference type="KEGG" id="asag:FGM00_04880"/>
<keyword evidence="2" id="KW-1134">Transmembrane beta strand</keyword>
<evidence type="ECO:0000313" key="3">
    <source>
        <dbReference type="EMBL" id="QCW99475.1"/>
    </source>
</evidence>
<keyword evidence="2" id="KW-0812">Transmembrane</keyword>
<dbReference type="Gene3D" id="1.20.1600.10">
    <property type="entry name" value="Outer membrane efflux proteins (OEP)"/>
    <property type="match status" value="1"/>
</dbReference>
<organism evidence="3 4">
    <name type="scientific">Aggregatimonas sangjinii</name>
    <dbReference type="NCBI Taxonomy" id="2583587"/>
    <lineage>
        <taxon>Bacteria</taxon>
        <taxon>Pseudomonadati</taxon>
        <taxon>Bacteroidota</taxon>
        <taxon>Flavobacteriia</taxon>
        <taxon>Flavobacteriales</taxon>
        <taxon>Flavobacteriaceae</taxon>
        <taxon>Aggregatimonas</taxon>
    </lineage>
</organism>
<dbReference type="GO" id="GO:0005886">
    <property type="term" value="C:plasma membrane"/>
    <property type="evidence" value="ECO:0007669"/>
    <property type="project" value="UniProtKB-SubCell"/>
</dbReference>
<dbReference type="SUPFAM" id="SSF56954">
    <property type="entry name" value="Outer membrane efflux proteins (OEP)"/>
    <property type="match status" value="1"/>
</dbReference>
<name>A0A5B7SLM6_9FLAO</name>
<dbReference type="Proteomes" id="UP000310017">
    <property type="component" value="Chromosome"/>
</dbReference>
<keyword evidence="2" id="KW-0564">Palmitate</keyword>
<dbReference type="RefSeq" id="WP_138851828.1">
    <property type="nucleotide sequence ID" value="NZ_CP040710.1"/>
</dbReference>
<evidence type="ECO:0000313" key="4">
    <source>
        <dbReference type="Proteomes" id="UP000310017"/>
    </source>
</evidence>
<dbReference type="InterPro" id="IPR010131">
    <property type="entry name" value="MdtP/NodT-like"/>
</dbReference>
<keyword evidence="4" id="KW-1185">Reference proteome</keyword>
<dbReference type="OrthoDB" id="9770517at2"/>
<dbReference type="PANTHER" id="PTHR30203:SF33">
    <property type="entry name" value="BLR4455 PROTEIN"/>
    <property type="match status" value="1"/>
</dbReference>
<dbReference type="GO" id="GO:0015562">
    <property type="term" value="F:efflux transmembrane transporter activity"/>
    <property type="evidence" value="ECO:0007669"/>
    <property type="project" value="InterPro"/>
</dbReference>
<accession>A0A5B7SLM6</accession>
<proteinExistence type="inferred from homology"/>
<dbReference type="InterPro" id="IPR003423">
    <property type="entry name" value="OMP_efflux"/>
</dbReference>
<dbReference type="PANTHER" id="PTHR30203">
    <property type="entry name" value="OUTER MEMBRANE CATION EFFLUX PROTEIN"/>
    <property type="match status" value="1"/>
</dbReference>